<keyword evidence="4 10" id="KW-0547">Nucleotide-binding</keyword>
<feature type="signal peptide" evidence="12">
    <location>
        <begin position="1"/>
        <end position="22"/>
    </location>
</feature>
<keyword evidence="12" id="KW-0732">Signal</keyword>
<organism evidence="15 16">
    <name type="scientific">Stentor coeruleus</name>
    <dbReference type="NCBI Taxonomy" id="5963"/>
    <lineage>
        <taxon>Eukaryota</taxon>
        <taxon>Sar</taxon>
        <taxon>Alveolata</taxon>
        <taxon>Ciliophora</taxon>
        <taxon>Postciliodesmatophora</taxon>
        <taxon>Heterotrichea</taxon>
        <taxon>Heterotrichida</taxon>
        <taxon>Stentoridae</taxon>
        <taxon>Stentor</taxon>
    </lineage>
</organism>
<evidence type="ECO:0000256" key="11">
    <source>
        <dbReference type="SAM" id="MobiDB-lite"/>
    </source>
</evidence>
<feature type="region of interest" description="Disordered" evidence="11">
    <location>
        <begin position="1066"/>
        <end position="1096"/>
    </location>
</feature>
<evidence type="ECO:0000256" key="10">
    <source>
        <dbReference type="PROSITE-ProRule" id="PRU10141"/>
    </source>
</evidence>
<dbReference type="EMBL" id="MPUH01000222">
    <property type="protein sequence ID" value="OMJ85895.1"/>
    <property type="molecule type" value="Genomic_DNA"/>
</dbReference>
<feature type="domain" description="Protein kinase" evidence="13">
    <location>
        <begin position="267"/>
        <end position="563"/>
    </location>
</feature>
<name>A0A1R2CA90_9CILI</name>
<keyword evidence="7" id="KW-0652">Protein synthesis inhibitor</keyword>
<evidence type="ECO:0000256" key="3">
    <source>
        <dbReference type="ARBA" id="ARBA00022679"/>
    </source>
</evidence>
<evidence type="ECO:0000313" key="15">
    <source>
        <dbReference type="EMBL" id="OMJ85895.1"/>
    </source>
</evidence>
<evidence type="ECO:0000259" key="14">
    <source>
        <dbReference type="PROSITE" id="PS50908"/>
    </source>
</evidence>
<dbReference type="PANTHER" id="PTHR11042:SF136">
    <property type="entry name" value="EIF-2-ALPHA KINASE GCN2"/>
    <property type="match status" value="1"/>
</dbReference>
<keyword evidence="16" id="KW-1185">Reference proteome</keyword>
<dbReference type="Pfam" id="PF05773">
    <property type="entry name" value="RWD"/>
    <property type="match status" value="1"/>
</dbReference>
<dbReference type="PANTHER" id="PTHR11042">
    <property type="entry name" value="EUKARYOTIC TRANSLATION INITIATION FACTOR 2-ALPHA KINASE EIF2-ALPHA KINASE -RELATED"/>
    <property type="match status" value="1"/>
</dbReference>
<gene>
    <name evidence="15" type="ORF">SteCoe_12670</name>
</gene>
<dbReference type="InterPro" id="IPR045864">
    <property type="entry name" value="aa-tRNA-synth_II/BPL/LPL"/>
</dbReference>
<reference evidence="15 16" key="1">
    <citation type="submission" date="2016-11" db="EMBL/GenBank/DDBJ databases">
        <title>The macronuclear genome of Stentor coeruleus: a giant cell with tiny introns.</title>
        <authorList>
            <person name="Slabodnick M."/>
            <person name="Ruby J.G."/>
            <person name="Reiff S.B."/>
            <person name="Swart E.C."/>
            <person name="Gosai S."/>
            <person name="Prabakaran S."/>
            <person name="Witkowska E."/>
            <person name="Larue G.E."/>
            <person name="Fisher S."/>
            <person name="Freeman R.M."/>
            <person name="Gunawardena J."/>
            <person name="Chu W."/>
            <person name="Stover N.A."/>
            <person name="Gregory B.D."/>
            <person name="Nowacki M."/>
            <person name="Derisi J."/>
            <person name="Roy S.W."/>
            <person name="Marshall W.F."/>
            <person name="Sood P."/>
        </authorList>
    </citation>
    <scope>NUCLEOTIDE SEQUENCE [LARGE SCALE GENOMIC DNA]</scope>
    <source>
        <strain evidence="15">WM001</strain>
    </source>
</reference>
<dbReference type="InterPro" id="IPR050339">
    <property type="entry name" value="CC_SR_Kinase"/>
</dbReference>
<dbReference type="OrthoDB" id="305711at2759"/>
<evidence type="ECO:0000259" key="13">
    <source>
        <dbReference type="PROSITE" id="PS50011"/>
    </source>
</evidence>
<evidence type="ECO:0000256" key="1">
    <source>
        <dbReference type="ARBA" id="ARBA00012513"/>
    </source>
</evidence>
<dbReference type="Gene3D" id="3.30.930.10">
    <property type="entry name" value="Bira Bifunctional Protein, Domain 2"/>
    <property type="match status" value="1"/>
</dbReference>
<dbReference type="Pfam" id="PF00069">
    <property type="entry name" value="Pkinase"/>
    <property type="match status" value="2"/>
</dbReference>
<evidence type="ECO:0000256" key="6">
    <source>
        <dbReference type="ARBA" id="ARBA00022840"/>
    </source>
</evidence>
<protein>
    <recommendedName>
        <fullName evidence="1">non-specific serine/threonine protein kinase</fullName>
        <ecNumber evidence="1">2.7.11.1</ecNumber>
    </recommendedName>
</protein>
<evidence type="ECO:0000256" key="2">
    <source>
        <dbReference type="ARBA" id="ARBA00022527"/>
    </source>
</evidence>
<evidence type="ECO:0000256" key="8">
    <source>
        <dbReference type="ARBA" id="ARBA00047899"/>
    </source>
</evidence>
<dbReference type="PROSITE" id="PS50011">
    <property type="entry name" value="PROTEIN_KINASE_DOM"/>
    <property type="match status" value="1"/>
</dbReference>
<evidence type="ECO:0000313" key="16">
    <source>
        <dbReference type="Proteomes" id="UP000187209"/>
    </source>
</evidence>
<dbReference type="Gene3D" id="1.10.510.10">
    <property type="entry name" value="Transferase(Phosphotransferase) domain 1"/>
    <property type="match status" value="1"/>
</dbReference>
<dbReference type="InterPro" id="IPR011009">
    <property type="entry name" value="Kinase-like_dom_sf"/>
</dbReference>
<dbReference type="GO" id="GO:0005634">
    <property type="term" value="C:nucleus"/>
    <property type="evidence" value="ECO:0007669"/>
    <property type="project" value="TreeGrafter"/>
</dbReference>
<dbReference type="AlphaFoldDB" id="A0A1R2CA90"/>
<evidence type="ECO:0000256" key="4">
    <source>
        <dbReference type="ARBA" id="ARBA00022741"/>
    </source>
</evidence>
<comment type="catalytic activity">
    <reaction evidence="8">
        <text>L-threonyl-[protein] + ATP = O-phospho-L-threonyl-[protein] + ADP + H(+)</text>
        <dbReference type="Rhea" id="RHEA:46608"/>
        <dbReference type="Rhea" id="RHEA-COMP:11060"/>
        <dbReference type="Rhea" id="RHEA-COMP:11605"/>
        <dbReference type="ChEBI" id="CHEBI:15378"/>
        <dbReference type="ChEBI" id="CHEBI:30013"/>
        <dbReference type="ChEBI" id="CHEBI:30616"/>
        <dbReference type="ChEBI" id="CHEBI:61977"/>
        <dbReference type="ChEBI" id="CHEBI:456216"/>
        <dbReference type="EC" id="2.7.11.1"/>
    </reaction>
</comment>
<dbReference type="InterPro" id="IPR006575">
    <property type="entry name" value="RWD_dom"/>
</dbReference>
<feature type="region of interest" description="Disordered" evidence="11">
    <location>
        <begin position="1126"/>
        <end position="1149"/>
    </location>
</feature>
<keyword evidence="5" id="KW-0418">Kinase</keyword>
<comment type="catalytic activity">
    <reaction evidence="9">
        <text>L-seryl-[protein] + ATP = O-phospho-L-seryl-[protein] + ADP + H(+)</text>
        <dbReference type="Rhea" id="RHEA:17989"/>
        <dbReference type="Rhea" id="RHEA-COMP:9863"/>
        <dbReference type="Rhea" id="RHEA-COMP:11604"/>
        <dbReference type="ChEBI" id="CHEBI:15378"/>
        <dbReference type="ChEBI" id="CHEBI:29999"/>
        <dbReference type="ChEBI" id="CHEBI:30616"/>
        <dbReference type="ChEBI" id="CHEBI:83421"/>
        <dbReference type="ChEBI" id="CHEBI:456216"/>
        <dbReference type="EC" id="2.7.11.1"/>
    </reaction>
</comment>
<feature type="chain" id="PRO_5012367781" description="non-specific serine/threonine protein kinase" evidence="12">
    <location>
        <begin position="23"/>
        <end position="1149"/>
    </location>
</feature>
<dbReference type="SUPFAM" id="SSF54495">
    <property type="entry name" value="UBC-like"/>
    <property type="match status" value="1"/>
</dbReference>
<dbReference type="SMART" id="SM00220">
    <property type="entry name" value="S_TKc"/>
    <property type="match status" value="1"/>
</dbReference>
<comment type="caution">
    <text evidence="15">The sequence shown here is derived from an EMBL/GenBank/DDBJ whole genome shotgun (WGS) entry which is preliminary data.</text>
</comment>
<dbReference type="InterPro" id="IPR016135">
    <property type="entry name" value="UBQ-conjugating_enzyme/RWD"/>
</dbReference>
<feature type="binding site" evidence="10">
    <location>
        <position position="296"/>
    </location>
    <ligand>
        <name>ATP</name>
        <dbReference type="ChEBI" id="CHEBI:30616"/>
    </ligand>
</feature>
<evidence type="ECO:0000256" key="7">
    <source>
        <dbReference type="ARBA" id="ARBA00023193"/>
    </source>
</evidence>
<evidence type="ECO:0000256" key="12">
    <source>
        <dbReference type="SAM" id="SignalP"/>
    </source>
</evidence>
<dbReference type="PROSITE" id="PS50908">
    <property type="entry name" value="RWD"/>
    <property type="match status" value="1"/>
</dbReference>
<dbReference type="Gene3D" id="3.30.200.20">
    <property type="entry name" value="Phosphorylase Kinase, domain 1"/>
    <property type="match status" value="1"/>
</dbReference>
<dbReference type="Gene3D" id="3.10.110.10">
    <property type="entry name" value="Ubiquitin Conjugating Enzyme"/>
    <property type="match status" value="1"/>
</dbReference>
<dbReference type="InterPro" id="IPR017441">
    <property type="entry name" value="Protein_kinase_ATP_BS"/>
</dbReference>
<feature type="compositionally biased region" description="Acidic residues" evidence="11">
    <location>
        <begin position="335"/>
        <end position="355"/>
    </location>
</feature>
<keyword evidence="2" id="KW-0723">Serine/threonine-protein kinase</keyword>
<dbReference type="SUPFAM" id="SSF55681">
    <property type="entry name" value="Class II aaRS and biotin synthetases"/>
    <property type="match status" value="1"/>
</dbReference>
<keyword evidence="3" id="KW-0808">Transferase</keyword>
<dbReference type="GO" id="GO:0017148">
    <property type="term" value="P:negative regulation of translation"/>
    <property type="evidence" value="ECO:0007669"/>
    <property type="project" value="UniProtKB-KW"/>
</dbReference>
<dbReference type="SUPFAM" id="SSF56112">
    <property type="entry name" value="Protein kinase-like (PK-like)"/>
    <property type="match status" value="1"/>
</dbReference>
<feature type="region of interest" description="Disordered" evidence="11">
    <location>
        <begin position="335"/>
        <end position="359"/>
    </location>
</feature>
<dbReference type="InterPro" id="IPR000719">
    <property type="entry name" value="Prot_kinase_dom"/>
</dbReference>
<dbReference type="GO" id="GO:0005524">
    <property type="term" value="F:ATP binding"/>
    <property type="evidence" value="ECO:0007669"/>
    <property type="project" value="UniProtKB-UniRule"/>
</dbReference>
<dbReference type="PROSITE" id="PS00107">
    <property type="entry name" value="PROTEIN_KINASE_ATP"/>
    <property type="match status" value="1"/>
</dbReference>
<dbReference type="GO" id="GO:0004694">
    <property type="term" value="F:eukaryotic translation initiation factor 2alpha kinase activity"/>
    <property type="evidence" value="ECO:0007669"/>
    <property type="project" value="TreeGrafter"/>
</dbReference>
<evidence type="ECO:0000256" key="9">
    <source>
        <dbReference type="ARBA" id="ARBA00048679"/>
    </source>
</evidence>
<sequence>MNEGIYCFSAFFLGLSFGLINSNLPNVSNVPNTSKPSQPQPQPKTKRRKKKKKAIKLEEITIEEEIKHVPASFKENIEAIMQIYKDDVTILSKNQEKDFKFRIFFCPKNDNLQYIYCSLYLNIIIPKRFPQVSPVFEIQDTVGMLHSDIIKLRNDLNKKVIELTNMHKPLVFEICLWLTDQLLILNPTPPPSPHITLTRQFTEESAYDESYELSNQVKQELEDRNKRKDEPILLNSINNIKALKNELLDTSYRVPQGITGFDYKSYFDQIELIGKGGGGSVYKVMNKIDECLYAVKIISLKGVKGSSQIMKEVLVLSKLQHKNIVRYHNAWFEENSDDEEEGSGDDDESSFDSEESSGSNEWVFAFERSRGSIEPFFEKDTKNKGCKLYIQMEYCAGNTLQEVLNNKLPSHEDAWKMLKEILNALVYVHSRKTIHRDLKPSNIFLGGDGEVKLGDFGLAATSENKEKQDYTVGTPLYFSPEQEQGKYDQKSDMFALGIIFFEMWRSFGSYMQKATEIKNLGKKHLLPEDFDAPNEVKAIIIWLTHPEPEQRPTAEQVLLSSYLPHQIDKKTFEEFLRVATRPNTVENEWLYQEVFKQENQAHIEFTYNTTSAINEVPTISRRKIKVDSMIKTAVTLKLQEVFINAGAVDIKTPLLYPYFKYFAISVQDRTGKFTQIMVENDPYASILIERSGIIVQLPDNSVVPWARKIAKKELGGIIKRFNMQIVYKTSGNREHPKEIKQARLDYCYETVYYNKYLKFWLQAEMLAITMQAIKEVLGETTEIQGGMIEVHVNDSRVIDAMMDYLEIRMNLRAKVLKVLANMYRLSSHAIKKKLTELGLSFSIVEKLEYYFKLSGKLTKVNGYLEQQPIYRDKILQQVLNEDLDLLEKYCESFGINMIFNLSVVNEDLLYYSGFLCRIVYKDYVVNTKTNKKETIVLAAGGCYDNLINHYSIHSKSKSKTHNSSTSGLGITIYYENIITILLQSGNYSWLHGSTVFLTSKVQFDDGELNSISKKKIEHAVELWKSRISVIYNYNDMPTEDIFDMCRRYKIRICVFYEEKMKKEQDKIECEKKDNEKTGPDRKDSEGDGKTDMKITIRDYSSKQKGFEEVKKEEFVKKIKERNALPVNKLNYPLKHNEKKDIPPEGYKNN</sequence>
<dbReference type="CDD" id="cd23823">
    <property type="entry name" value="RWD_GCN2"/>
    <property type="match status" value="1"/>
</dbReference>
<dbReference type="GO" id="GO:0005829">
    <property type="term" value="C:cytosol"/>
    <property type="evidence" value="ECO:0007669"/>
    <property type="project" value="TreeGrafter"/>
</dbReference>
<proteinExistence type="predicted"/>
<dbReference type="SMART" id="SM00591">
    <property type="entry name" value="RWD"/>
    <property type="match status" value="1"/>
</dbReference>
<accession>A0A1R2CA90</accession>
<evidence type="ECO:0000256" key="5">
    <source>
        <dbReference type="ARBA" id="ARBA00022777"/>
    </source>
</evidence>
<keyword evidence="6 10" id="KW-0067">ATP-binding</keyword>
<dbReference type="Proteomes" id="UP000187209">
    <property type="component" value="Unassembled WGS sequence"/>
</dbReference>
<dbReference type="EC" id="2.7.11.1" evidence="1"/>
<feature type="domain" description="RWD" evidence="14">
    <location>
        <begin position="75"/>
        <end position="185"/>
    </location>
</feature>
<feature type="region of interest" description="Disordered" evidence="11">
    <location>
        <begin position="28"/>
        <end position="52"/>
    </location>
</feature>